<dbReference type="Proteomes" id="UP000823775">
    <property type="component" value="Unassembled WGS sequence"/>
</dbReference>
<evidence type="ECO:0000313" key="3">
    <source>
        <dbReference type="Proteomes" id="UP000823775"/>
    </source>
</evidence>
<gene>
    <name evidence="2" type="ORF">HAX54_048299</name>
</gene>
<feature type="compositionally biased region" description="Acidic residues" evidence="1">
    <location>
        <begin position="1"/>
        <end position="10"/>
    </location>
</feature>
<proteinExistence type="predicted"/>
<evidence type="ECO:0000256" key="1">
    <source>
        <dbReference type="SAM" id="MobiDB-lite"/>
    </source>
</evidence>
<evidence type="ECO:0000313" key="2">
    <source>
        <dbReference type="EMBL" id="MCD7462341.1"/>
    </source>
</evidence>
<accession>A0ABS8STI8</accession>
<sequence length="172" mass="19325">MFDWNDEELTDIIWGKTGESDDHTVPHHDGSEEKSPAHGDNIEKKWDVEVSNIKTTEQKKPTTKTDLSNIKLDGSSKPDTGEATITAECRMELGADLSLTNAIKNNQDSLGAGASNNLTEVPKHECLRDERTRLGDDSRLLHHQNEELEQSDFIDYGWANIGSFDDLDKIFR</sequence>
<protein>
    <submittedName>
        <fullName evidence="2">Uncharacterized protein</fullName>
    </submittedName>
</protein>
<comment type="caution">
    <text evidence="2">The sequence shown here is derived from an EMBL/GenBank/DDBJ whole genome shotgun (WGS) entry which is preliminary data.</text>
</comment>
<dbReference type="PANTHER" id="PTHR33334">
    <property type="entry name" value="PROTEIN LNK1"/>
    <property type="match status" value="1"/>
</dbReference>
<dbReference type="PANTHER" id="PTHR33334:SF5">
    <property type="entry name" value="PROTEIN LNK2"/>
    <property type="match status" value="1"/>
</dbReference>
<reference evidence="2 3" key="1">
    <citation type="journal article" date="2021" name="BMC Genomics">
        <title>Datura genome reveals duplications of psychoactive alkaloid biosynthetic genes and high mutation rate following tissue culture.</title>
        <authorList>
            <person name="Rajewski A."/>
            <person name="Carter-House D."/>
            <person name="Stajich J."/>
            <person name="Litt A."/>
        </authorList>
    </citation>
    <scope>NUCLEOTIDE SEQUENCE [LARGE SCALE GENOMIC DNA]</scope>
    <source>
        <strain evidence="2">AR-01</strain>
    </source>
</reference>
<feature type="region of interest" description="Disordered" evidence="1">
    <location>
        <begin position="1"/>
        <end position="82"/>
    </location>
</feature>
<feature type="compositionally biased region" description="Basic and acidic residues" evidence="1">
    <location>
        <begin position="18"/>
        <end position="48"/>
    </location>
</feature>
<dbReference type="EMBL" id="JACEIK010000795">
    <property type="protein sequence ID" value="MCD7462341.1"/>
    <property type="molecule type" value="Genomic_DNA"/>
</dbReference>
<name>A0ABS8STI8_DATST</name>
<organism evidence="2 3">
    <name type="scientific">Datura stramonium</name>
    <name type="common">Jimsonweed</name>
    <name type="synonym">Common thornapple</name>
    <dbReference type="NCBI Taxonomy" id="4076"/>
    <lineage>
        <taxon>Eukaryota</taxon>
        <taxon>Viridiplantae</taxon>
        <taxon>Streptophyta</taxon>
        <taxon>Embryophyta</taxon>
        <taxon>Tracheophyta</taxon>
        <taxon>Spermatophyta</taxon>
        <taxon>Magnoliopsida</taxon>
        <taxon>eudicotyledons</taxon>
        <taxon>Gunneridae</taxon>
        <taxon>Pentapetalae</taxon>
        <taxon>asterids</taxon>
        <taxon>lamiids</taxon>
        <taxon>Solanales</taxon>
        <taxon>Solanaceae</taxon>
        <taxon>Solanoideae</taxon>
        <taxon>Datureae</taxon>
        <taxon>Datura</taxon>
    </lineage>
</organism>
<dbReference type="InterPro" id="IPR039928">
    <property type="entry name" value="LNK"/>
</dbReference>
<keyword evidence="3" id="KW-1185">Reference proteome</keyword>